<name>A0A094Z2C9_HOEPD</name>
<dbReference type="AlphaFoldDB" id="A0A094Z2C9"/>
<evidence type="ECO:0000313" key="2">
    <source>
        <dbReference type="Proteomes" id="UP000004291"/>
    </source>
</evidence>
<reference evidence="1 2" key="2">
    <citation type="submission" date="2012-06" db="EMBL/GenBank/DDBJ databases">
        <authorList>
            <person name="Fiebig A."/>
        </authorList>
    </citation>
    <scope>NUCLEOTIDE SEQUENCE [LARGE SCALE GENOMIC DNA]</scope>
    <source>
        <strain evidence="1 2">DFL-43</strain>
    </source>
</reference>
<accession>A0A094Z2C9</accession>
<dbReference type="HOGENOM" id="CLU_2569171_0_0_5"/>
<sequence length="81" mass="8956">MSTSKFSDCRKYTFIPTTSYFVGNEEIRRLPKTGSGIFGSSMKSADQGISIPDCVSQSYLFCSRICFAPPTVAVAGNREWQ</sequence>
<proteinExistence type="predicted"/>
<reference evidence="1 2" key="1">
    <citation type="submission" date="2007-10" db="EMBL/GenBank/DDBJ databases">
        <authorList>
            <person name="Wagner-Dobler I."/>
            <person name="Ferriera S."/>
            <person name="Johnson J."/>
            <person name="Kravitz S."/>
            <person name="Beeson K."/>
            <person name="Sutton G."/>
            <person name="Rogers Y.-H."/>
            <person name="Friedman R."/>
            <person name="Frazier M."/>
            <person name="Venter J.C."/>
        </authorList>
    </citation>
    <scope>NUCLEOTIDE SEQUENCE [LARGE SCALE GENOMIC DNA]</scope>
    <source>
        <strain evidence="1 2">DFL-43</strain>
    </source>
</reference>
<dbReference type="Proteomes" id="UP000004291">
    <property type="component" value="Chromosome"/>
</dbReference>
<gene>
    <name evidence="1" type="ORF">HPDFL43_00021560</name>
</gene>
<dbReference type="EMBL" id="ABIA03000002">
    <property type="protein sequence ID" value="KGB27109.1"/>
    <property type="molecule type" value="Genomic_DNA"/>
</dbReference>
<comment type="caution">
    <text evidence="1">The sequence shown here is derived from an EMBL/GenBank/DDBJ whole genome shotgun (WGS) entry which is preliminary data.</text>
</comment>
<keyword evidence="2" id="KW-1185">Reference proteome</keyword>
<dbReference type="STRING" id="411684.HPDFL43_00021560"/>
<protein>
    <submittedName>
        <fullName evidence="1">Uncharacterized protein</fullName>
    </submittedName>
</protein>
<evidence type="ECO:0000313" key="1">
    <source>
        <dbReference type="EMBL" id="KGB27109.1"/>
    </source>
</evidence>
<organism evidence="1 2">
    <name type="scientific">Hoeflea phototrophica (strain DSM 17068 / NCIMB 14078 / DFL-43)</name>
    <dbReference type="NCBI Taxonomy" id="411684"/>
    <lineage>
        <taxon>Bacteria</taxon>
        <taxon>Pseudomonadati</taxon>
        <taxon>Pseudomonadota</taxon>
        <taxon>Alphaproteobacteria</taxon>
        <taxon>Hyphomicrobiales</taxon>
        <taxon>Rhizobiaceae</taxon>
        <taxon>Hoeflea</taxon>
    </lineage>
</organism>